<keyword evidence="4 7" id="KW-0479">Metal-binding</keyword>
<evidence type="ECO:0000256" key="4">
    <source>
        <dbReference type="ARBA" id="ARBA00022723"/>
    </source>
</evidence>
<evidence type="ECO:0000256" key="7">
    <source>
        <dbReference type="HAMAP-Rule" id="MF_01374"/>
    </source>
</evidence>
<feature type="binding site" evidence="7">
    <location>
        <position position="59"/>
    </location>
    <ligand>
        <name>Zn(2+)</name>
        <dbReference type="ChEBI" id="CHEBI:29105"/>
        <label>2</label>
    </ligand>
</feature>
<comment type="pathway">
    <text evidence="2 7">Secondary metabolite metabolism; methylglyoxal degradation; (R)-lactate from methylglyoxal: step 2/2.</text>
</comment>
<comment type="function">
    <text evidence="7">Thiolesterase that catalyzes the hydrolysis of S-D-lactoyl-glutathione to form glutathione and D-lactic acid.</text>
</comment>
<comment type="subunit">
    <text evidence="7">Monomer.</text>
</comment>
<sequence>MEIYQFPTRGDNFGVLLHDPATEATAAIDAPDADDVRQALSEKGWILTHILVTHHHHDHTAGIVALKKASGCIVVGPEAEQETIPGLDVTVKEGDTVEVGNMKAQVIETPGHTAGHISYFFLDEPAAFVGDTIFSLGCGKLMEGDAKTMWASLQKLMKLPPETKIYCGHEYTQKNASFSLTIEPENATLQARAKQVDELRRQGKATLPTTLGQELETNPFLRPDSPEIQERLGMQGRPLEEVFGEIRRRKDAF</sequence>
<evidence type="ECO:0000256" key="6">
    <source>
        <dbReference type="ARBA" id="ARBA00022833"/>
    </source>
</evidence>
<dbReference type="EMBL" id="JBHTJO010000001">
    <property type="protein sequence ID" value="MFD0986001.1"/>
    <property type="molecule type" value="Genomic_DNA"/>
</dbReference>
<keyword evidence="10" id="KW-1185">Reference proteome</keyword>
<dbReference type="PANTHER" id="PTHR43705">
    <property type="entry name" value="HYDROXYACYLGLUTATHIONE HYDROLASE"/>
    <property type="match status" value="1"/>
</dbReference>
<dbReference type="InterPro" id="IPR032282">
    <property type="entry name" value="HAGH_C"/>
</dbReference>
<evidence type="ECO:0000256" key="5">
    <source>
        <dbReference type="ARBA" id="ARBA00022801"/>
    </source>
</evidence>
<dbReference type="SMART" id="SM00849">
    <property type="entry name" value="Lactamase_B"/>
    <property type="match status" value="1"/>
</dbReference>
<feature type="binding site" evidence="7">
    <location>
        <position position="131"/>
    </location>
    <ligand>
        <name>Zn(2+)</name>
        <dbReference type="ChEBI" id="CHEBI:29105"/>
        <label>1</label>
    </ligand>
</feature>
<keyword evidence="6 7" id="KW-0862">Zinc</keyword>
<keyword evidence="5 7" id="KW-0378">Hydrolase</keyword>
<dbReference type="InterPro" id="IPR050110">
    <property type="entry name" value="Glyoxalase_II_hydrolase"/>
</dbReference>
<dbReference type="GO" id="GO:0004416">
    <property type="term" value="F:hydroxyacylglutathione hydrolase activity"/>
    <property type="evidence" value="ECO:0007669"/>
    <property type="project" value="UniProtKB-EC"/>
</dbReference>
<accession>A0ABW3J8D3</accession>
<dbReference type="NCBIfam" id="TIGR03413">
    <property type="entry name" value="GSH_gloB"/>
    <property type="match status" value="1"/>
</dbReference>
<comment type="cofactor">
    <cofactor evidence="7">
        <name>Zn(2+)</name>
        <dbReference type="ChEBI" id="CHEBI:29105"/>
    </cofactor>
    <text evidence="7">Binds 2 Zn(2+) ions per subunit.</text>
</comment>
<evidence type="ECO:0000256" key="1">
    <source>
        <dbReference type="ARBA" id="ARBA00001623"/>
    </source>
</evidence>
<dbReference type="PANTHER" id="PTHR43705:SF1">
    <property type="entry name" value="HYDROXYACYLGLUTATHIONE HYDROLASE GLOB"/>
    <property type="match status" value="1"/>
</dbReference>
<dbReference type="SUPFAM" id="SSF56281">
    <property type="entry name" value="Metallo-hydrolase/oxidoreductase"/>
    <property type="match status" value="1"/>
</dbReference>
<comment type="catalytic activity">
    <reaction evidence="1 7">
        <text>an S-(2-hydroxyacyl)glutathione + H2O = a 2-hydroxy carboxylate + glutathione + H(+)</text>
        <dbReference type="Rhea" id="RHEA:21864"/>
        <dbReference type="ChEBI" id="CHEBI:15377"/>
        <dbReference type="ChEBI" id="CHEBI:15378"/>
        <dbReference type="ChEBI" id="CHEBI:57925"/>
        <dbReference type="ChEBI" id="CHEBI:58896"/>
        <dbReference type="ChEBI" id="CHEBI:71261"/>
        <dbReference type="EC" id="3.1.2.6"/>
    </reaction>
</comment>
<evidence type="ECO:0000256" key="3">
    <source>
        <dbReference type="ARBA" id="ARBA00006759"/>
    </source>
</evidence>
<name>A0ABW3J8D3_9HYPH</name>
<dbReference type="HAMAP" id="MF_01374">
    <property type="entry name" value="Glyoxalase_2"/>
    <property type="match status" value="1"/>
</dbReference>
<dbReference type="InterPro" id="IPR001279">
    <property type="entry name" value="Metallo-B-lactamas"/>
</dbReference>
<dbReference type="Proteomes" id="UP001597102">
    <property type="component" value="Unassembled WGS sequence"/>
</dbReference>
<evidence type="ECO:0000313" key="10">
    <source>
        <dbReference type="Proteomes" id="UP001597102"/>
    </source>
</evidence>
<evidence type="ECO:0000313" key="9">
    <source>
        <dbReference type="EMBL" id="MFD0986001.1"/>
    </source>
</evidence>
<dbReference type="InterPro" id="IPR017782">
    <property type="entry name" value="Hydroxyacylglutathione_Hdrlase"/>
</dbReference>
<feature type="binding site" evidence="7">
    <location>
        <position position="112"/>
    </location>
    <ligand>
        <name>Zn(2+)</name>
        <dbReference type="ChEBI" id="CHEBI:29105"/>
        <label>1</label>
    </ligand>
</feature>
<reference evidence="10" key="1">
    <citation type="journal article" date="2019" name="Int. J. Syst. Evol. Microbiol.">
        <title>The Global Catalogue of Microorganisms (GCM) 10K type strain sequencing project: providing services to taxonomists for standard genome sequencing and annotation.</title>
        <authorList>
            <consortium name="The Broad Institute Genomics Platform"/>
            <consortium name="The Broad Institute Genome Sequencing Center for Infectious Disease"/>
            <person name="Wu L."/>
            <person name="Ma J."/>
        </authorList>
    </citation>
    <scope>NUCLEOTIDE SEQUENCE [LARGE SCALE GENOMIC DNA]</scope>
    <source>
        <strain evidence="10">CCUG 61697</strain>
    </source>
</reference>
<dbReference type="InterPro" id="IPR036866">
    <property type="entry name" value="RibonucZ/Hydroxyglut_hydro"/>
</dbReference>
<organism evidence="9 10">
    <name type="scientific">Methyloligella solikamskensis</name>
    <dbReference type="NCBI Taxonomy" id="1177756"/>
    <lineage>
        <taxon>Bacteria</taxon>
        <taxon>Pseudomonadati</taxon>
        <taxon>Pseudomonadota</taxon>
        <taxon>Alphaproteobacteria</taxon>
        <taxon>Hyphomicrobiales</taxon>
        <taxon>Hyphomicrobiaceae</taxon>
        <taxon>Methyloligella</taxon>
    </lineage>
</organism>
<dbReference type="PIRSF" id="PIRSF005457">
    <property type="entry name" value="Glx"/>
    <property type="match status" value="1"/>
</dbReference>
<dbReference type="EC" id="3.1.2.6" evidence="7"/>
<dbReference type="CDD" id="cd07723">
    <property type="entry name" value="hydroxyacylglutathione_hydrolase_MBL-fold"/>
    <property type="match status" value="1"/>
</dbReference>
<dbReference type="InterPro" id="IPR035680">
    <property type="entry name" value="Clx_II_MBL"/>
</dbReference>
<feature type="binding site" evidence="7">
    <location>
        <position position="169"/>
    </location>
    <ligand>
        <name>Zn(2+)</name>
        <dbReference type="ChEBI" id="CHEBI:29105"/>
        <label>2</label>
    </ligand>
</feature>
<feature type="binding site" evidence="7">
    <location>
        <position position="58"/>
    </location>
    <ligand>
        <name>Zn(2+)</name>
        <dbReference type="ChEBI" id="CHEBI:29105"/>
        <label>2</label>
    </ligand>
</feature>
<protein>
    <recommendedName>
        <fullName evidence="7">Hydroxyacylglutathione hydrolase</fullName>
        <ecNumber evidence="7">3.1.2.6</ecNumber>
    </recommendedName>
    <alternativeName>
        <fullName evidence="7">Glyoxalase II</fullName>
        <shortName evidence="7">Glx II</shortName>
    </alternativeName>
</protein>
<comment type="caution">
    <text evidence="9">The sequence shown here is derived from an EMBL/GenBank/DDBJ whole genome shotgun (WGS) entry which is preliminary data.</text>
</comment>
<dbReference type="Gene3D" id="3.60.15.10">
    <property type="entry name" value="Ribonuclease Z/Hydroxyacylglutathione hydrolase-like"/>
    <property type="match status" value="1"/>
</dbReference>
<evidence type="ECO:0000259" key="8">
    <source>
        <dbReference type="SMART" id="SM00849"/>
    </source>
</evidence>
<feature type="binding site" evidence="7">
    <location>
        <position position="54"/>
    </location>
    <ligand>
        <name>Zn(2+)</name>
        <dbReference type="ChEBI" id="CHEBI:29105"/>
        <label>1</label>
    </ligand>
</feature>
<dbReference type="Pfam" id="PF00753">
    <property type="entry name" value="Lactamase_B"/>
    <property type="match status" value="1"/>
</dbReference>
<feature type="binding site" evidence="7">
    <location>
        <position position="56"/>
    </location>
    <ligand>
        <name>Zn(2+)</name>
        <dbReference type="ChEBI" id="CHEBI:29105"/>
        <label>1</label>
    </ligand>
</feature>
<proteinExistence type="inferred from homology"/>
<evidence type="ECO:0000256" key="2">
    <source>
        <dbReference type="ARBA" id="ARBA00004963"/>
    </source>
</evidence>
<feature type="binding site" evidence="7">
    <location>
        <position position="131"/>
    </location>
    <ligand>
        <name>Zn(2+)</name>
        <dbReference type="ChEBI" id="CHEBI:29105"/>
        <label>2</label>
    </ligand>
</feature>
<dbReference type="RefSeq" id="WP_379085325.1">
    <property type="nucleotide sequence ID" value="NZ_JBHTJO010000001.1"/>
</dbReference>
<dbReference type="Pfam" id="PF16123">
    <property type="entry name" value="HAGH_C"/>
    <property type="match status" value="1"/>
</dbReference>
<feature type="domain" description="Metallo-beta-lactamase" evidence="8">
    <location>
        <begin position="11"/>
        <end position="169"/>
    </location>
</feature>
<comment type="similarity">
    <text evidence="3 7">Belongs to the metallo-beta-lactamase superfamily. Glyoxalase II family.</text>
</comment>
<gene>
    <name evidence="7 9" type="primary">gloB</name>
    <name evidence="9" type="ORF">ACFQ2F_02685</name>
</gene>